<evidence type="ECO:0000313" key="2">
    <source>
        <dbReference type="EMBL" id="TCN39933.1"/>
    </source>
</evidence>
<reference evidence="2 3" key="1">
    <citation type="submission" date="2019-03" db="EMBL/GenBank/DDBJ databases">
        <title>Genomic Encyclopedia of Type Strains, Phase IV (KMG-IV): sequencing the most valuable type-strain genomes for metagenomic binning, comparative biology and taxonomic classification.</title>
        <authorList>
            <person name="Goeker M."/>
        </authorList>
    </citation>
    <scope>NUCLEOTIDE SEQUENCE [LARGE SCALE GENOMIC DNA]</scope>
    <source>
        <strain evidence="2 3">DSM 18401</strain>
    </source>
</reference>
<keyword evidence="3" id="KW-1185">Reference proteome</keyword>
<dbReference type="Proteomes" id="UP000295351">
    <property type="component" value="Unassembled WGS sequence"/>
</dbReference>
<accession>A0A4R2CHL9</accession>
<organism evidence="2 3">
    <name type="scientific">Shinella granuli</name>
    <dbReference type="NCBI Taxonomy" id="323621"/>
    <lineage>
        <taxon>Bacteria</taxon>
        <taxon>Pseudomonadati</taxon>
        <taxon>Pseudomonadota</taxon>
        <taxon>Alphaproteobacteria</taxon>
        <taxon>Hyphomicrobiales</taxon>
        <taxon>Rhizobiaceae</taxon>
        <taxon>Shinella</taxon>
    </lineage>
</organism>
<evidence type="ECO:0000313" key="3">
    <source>
        <dbReference type="Proteomes" id="UP000295351"/>
    </source>
</evidence>
<comment type="caution">
    <text evidence="2">The sequence shown here is derived from an EMBL/GenBank/DDBJ whole genome shotgun (WGS) entry which is preliminary data.</text>
</comment>
<gene>
    <name evidence="2" type="ORF">EV665_11615</name>
</gene>
<sequence>MGRGSALADEAENHGADEEEGSGDSDIVHEKLSLCAACSAIADSPKRTKA</sequence>
<proteinExistence type="predicted"/>
<feature type="region of interest" description="Disordered" evidence="1">
    <location>
        <begin position="1"/>
        <end position="28"/>
    </location>
</feature>
<protein>
    <submittedName>
        <fullName evidence="2">Uncharacterized protein</fullName>
    </submittedName>
</protein>
<evidence type="ECO:0000256" key="1">
    <source>
        <dbReference type="SAM" id="MobiDB-lite"/>
    </source>
</evidence>
<dbReference type="AlphaFoldDB" id="A0A4R2CHL9"/>
<name>A0A4R2CHL9_SHIGR</name>
<dbReference type="EMBL" id="SLVX01000016">
    <property type="protein sequence ID" value="TCN39933.1"/>
    <property type="molecule type" value="Genomic_DNA"/>
</dbReference>